<proteinExistence type="predicted"/>
<dbReference type="SUPFAM" id="SSF101898">
    <property type="entry name" value="NHL repeat"/>
    <property type="match status" value="1"/>
</dbReference>
<comment type="caution">
    <text evidence="2">The sequence shown here is derived from an EMBL/GenBank/DDBJ whole genome shotgun (WGS) entry which is preliminary data.</text>
</comment>
<sequence length="710" mass="79990">MFNRINTYATGKKAGLILLLLGVGYTGLAQRYPGPLSPEESLKKIKIIKGFKAEIYAAEPHVLDPVDLEFDEQGNAYVVEMPDYPYEVEPGKGKGRIRLLKDTNNDGRVDQAIIFAENVTEATSILPWQGGLIVTAAPDILYLKDTNGDGKADTREVLFTGFFQNNSEAQITNLRFGIDNWIYANNHGQHGLVTFTRTPNAEPIPVRGADFRFRLDQNKFELETGPAQFGQALDEWGHRFSNENSLHLQQVVIPWRYTHRHPYLPTTKAVVSLTDHEEIMFQETPPPYWRAERTKQRNQAFKENNLNRVEYDEDRFTGAAGMAYYAAGAFPKEFYGNIFVSEVAGNLIHRDILMPSDKSPVYVAKRADVEKSQEFMASTDSWFRPTNFLIGPDGYLYVLDYYRQHIETPVSIPDELKADMDFMAGSDKGRIYRVMPATSTHKKVAINLTKSPNAKLLETLAHPDMWWRLQAHRLLLERQDKTVVPAVKKLFSTSKDPRTRLHALYVLEGLNALDVQAIRLALKDASPGVRENAIILAERFPETYPQVLEKLDDPNIRVAFQVSLSLPEFRGKEITPALVKVMEKYGEDQWFRMAVLSSEAGSSPELLKALSLREKFSQSTSPWKTTFIGDLSQVIGARNQKAQVVAYLDLLSQPVMQKEESLRTAAVTGLTKGLNKAAAADPKLKETLQGIKTSSAQEVTAAIQDLKKLY</sequence>
<organism evidence="2 3">
    <name type="scientific">Adhaeribacter aerolatus</name>
    <dbReference type="NCBI Taxonomy" id="670289"/>
    <lineage>
        <taxon>Bacteria</taxon>
        <taxon>Pseudomonadati</taxon>
        <taxon>Bacteroidota</taxon>
        <taxon>Cytophagia</taxon>
        <taxon>Cytophagales</taxon>
        <taxon>Hymenobacteraceae</taxon>
        <taxon>Adhaeribacter</taxon>
    </lineage>
</organism>
<evidence type="ECO:0000313" key="3">
    <source>
        <dbReference type="Proteomes" id="UP000321532"/>
    </source>
</evidence>
<name>A0A512AZ17_9BACT</name>
<gene>
    <name evidence="2" type="ORF">AAE02nite_24210</name>
</gene>
<dbReference type="NCBIfam" id="TIGR02604">
    <property type="entry name" value="Piru_Ver_Nterm"/>
    <property type="match status" value="1"/>
</dbReference>
<accession>A0A512AZ17</accession>
<dbReference type="PANTHER" id="PTHR33546:SF1">
    <property type="entry name" value="LARGE, MULTIFUNCTIONAL SECRETED PROTEIN"/>
    <property type="match status" value="1"/>
</dbReference>
<dbReference type="PANTHER" id="PTHR33546">
    <property type="entry name" value="LARGE, MULTIFUNCTIONAL SECRETED PROTEIN-RELATED"/>
    <property type="match status" value="1"/>
</dbReference>
<dbReference type="EMBL" id="BJYS01000017">
    <property type="protein sequence ID" value="GEO04757.1"/>
    <property type="molecule type" value="Genomic_DNA"/>
</dbReference>
<dbReference type="Proteomes" id="UP000321532">
    <property type="component" value="Unassembled WGS sequence"/>
</dbReference>
<dbReference type="SUPFAM" id="SSF48371">
    <property type="entry name" value="ARM repeat"/>
    <property type="match status" value="1"/>
</dbReference>
<dbReference type="AlphaFoldDB" id="A0A512AZ17"/>
<evidence type="ECO:0000313" key="2">
    <source>
        <dbReference type="EMBL" id="GEO04757.1"/>
    </source>
</evidence>
<protein>
    <recommendedName>
        <fullName evidence="1">DUF7133 domain-containing protein</fullName>
    </recommendedName>
</protein>
<dbReference type="Gene3D" id="1.25.10.10">
    <property type="entry name" value="Leucine-rich Repeat Variant"/>
    <property type="match status" value="1"/>
</dbReference>
<evidence type="ECO:0000259" key="1">
    <source>
        <dbReference type="Pfam" id="PF23500"/>
    </source>
</evidence>
<dbReference type="Pfam" id="PF23500">
    <property type="entry name" value="DUF7133"/>
    <property type="match status" value="1"/>
</dbReference>
<dbReference type="Gene3D" id="2.120.10.30">
    <property type="entry name" value="TolB, C-terminal domain"/>
    <property type="match status" value="1"/>
</dbReference>
<feature type="domain" description="DUF7133" evidence="1">
    <location>
        <begin position="37"/>
        <end position="436"/>
    </location>
</feature>
<dbReference type="InterPro" id="IPR013428">
    <property type="entry name" value="Membrane-bound_put_N"/>
</dbReference>
<reference evidence="2 3" key="1">
    <citation type="submission" date="2019-07" db="EMBL/GenBank/DDBJ databases">
        <title>Whole genome shotgun sequence of Adhaeribacter aerolatus NBRC 106133.</title>
        <authorList>
            <person name="Hosoyama A."/>
            <person name="Uohara A."/>
            <person name="Ohji S."/>
            <person name="Ichikawa N."/>
        </authorList>
    </citation>
    <scope>NUCLEOTIDE SEQUENCE [LARGE SCALE GENOMIC DNA]</scope>
    <source>
        <strain evidence="2 3">NBRC 106133</strain>
    </source>
</reference>
<keyword evidence="3" id="KW-1185">Reference proteome</keyword>
<dbReference type="InterPro" id="IPR011989">
    <property type="entry name" value="ARM-like"/>
</dbReference>
<dbReference type="InterPro" id="IPR011042">
    <property type="entry name" value="6-blade_b-propeller_TolB-like"/>
</dbReference>
<dbReference type="InterPro" id="IPR055557">
    <property type="entry name" value="DUF7133"/>
</dbReference>
<dbReference type="InterPro" id="IPR016024">
    <property type="entry name" value="ARM-type_fold"/>
</dbReference>
<dbReference type="OrthoDB" id="9808161at2"/>
<dbReference type="RefSeq" id="WP_146898022.1">
    <property type="nucleotide sequence ID" value="NZ_BJYS01000017.1"/>
</dbReference>